<dbReference type="Gene3D" id="3.30.2010.10">
    <property type="entry name" value="Metalloproteases ('zincins'), catalytic domain"/>
    <property type="match status" value="1"/>
</dbReference>
<dbReference type="InterPro" id="IPR052173">
    <property type="entry name" value="Beta-lactam_resp_regulator"/>
</dbReference>
<evidence type="ECO:0000313" key="9">
    <source>
        <dbReference type="EMBL" id="GAA0962356.1"/>
    </source>
</evidence>
<proteinExistence type="inferred from homology"/>
<comment type="similarity">
    <text evidence="6">Belongs to the peptidase M48 family.</text>
</comment>
<keyword evidence="10" id="KW-1185">Reference proteome</keyword>
<dbReference type="PANTHER" id="PTHR34978">
    <property type="entry name" value="POSSIBLE SENSOR-TRANSDUCER PROTEIN BLAR"/>
    <property type="match status" value="1"/>
</dbReference>
<feature type="transmembrane region" description="Helical" evidence="7">
    <location>
        <begin position="6"/>
        <end position="24"/>
    </location>
</feature>
<keyword evidence="2" id="KW-0479">Metal-binding</keyword>
<organism evidence="9 10">
    <name type="scientific">Actinocorallia libanotica</name>
    <dbReference type="NCBI Taxonomy" id="46162"/>
    <lineage>
        <taxon>Bacteria</taxon>
        <taxon>Bacillati</taxon>
        <taxon>Actinomycetota</taxon>
        <taxon>Actinomycetes</taxon>
        <taxon>Streptosporangiales</taxon>
        <taxon>Thermomonosporaceae</taxon>
        <taxon>Actinocorallia</taxon>
    </lineage>
</organism>
<keyword evidence="3 6" id="KW-0378">Hydrolase</keyword>
<accession>A0ABP4CBS7</accession>
<dbReference type="CDD" id="cd07326">
    <property type="entry name" value="M56_BlaR1_MecR1_like"/>
    <property type="match status" value="1"/>
</dbReference>
<dbReference type="Pfam" id="PF01435">
    <property type="entry name" value="Peptidase_M48"/>
    <property type="match status" value="1"/>
</dbReference>
<evidence type="ECO:0000313" key="10">
    <source>
        <dbReference type="Proteomes" id="UP001500665"/>
    </source>
</evidence>
<evidence type="ECO:0000256" key="6">
    <source>
        <dbReference type="RuleBase" id="RU003983"/>
    </source>
</evidence>
<evidence type="ECO:0000256" key="4">
    <source>
        <dbReference type="ARBA" id="ARBA00022833"/>
    </source>
</evidence>
<reference evidence="10" key="1">
    <citation type="journal article" date="2019" name="Int. J. Syst. Evol. Microbiol.">
        <title>The Global Catalogue of Microorganisms (GCM) 10K type strain sequencing project: providing services to taxonomists for standard genome sequencing and annotation.</title>
        <authorList>
            <consortium name="The Broad Institute Genomics Platform"/>
            <consortium name="The Broad Institute Genome Sequencing Center for Infectious Disease"/>
            <person name="Wu L."/>
            <person name="Ma J."/>
        </authorList>
    </citation>
    <scope>NUCLEOTIDE SEQUENCE [LARGE SCALE GENOMIC DNA]</scope>
    <source>
        <strain evidence="10">JCM 10696</strain>
    </source>
</reference>
<keyword evidence="7" id="KW-0812">Transmembrane</keyword>
<keyword evidence="7" id="KW-1133">Transmembrane helix</keyword>
<dbReference type="PANTHER" id="PTHR34978:SF3">
    <property type="entry name" value="SLR0241 PROTEIN"/>
    <property type="match status" value="1"/>
</dbReference>
<feature type="transmembrane region" description="Helical" evidence="7">
    <location>
        <begin position="81"/>
        <end position="106"/>
    </location>
</feature>
<protein>
    <submittedName>
        <fullName evidence="9">M56 family metallopeptidase</fullName>
    </submittedName>
</protein>
<keyword evidence="4 6" id="KW-0862">Zinc</keyword>
<gene>
    <name evidence="9" type="ORF">GCM10009550_56310</name>
</gene>
<feature type="transmembrane region" description="Helical" evidence="7">
    <location>
        <begin position="36"/>
        <end position="61"/>
    </location>
</feature>
<comment type="caution">
    <text evidence="9">The sequence shown here is derived from an EMBL/GenBank/DDBJ whole genome shotgun (WGS) entry which is preliminary data.</text>
</comment>
<name>A0ABP4CBS7_9ACTN</name>
<evidence type="ECO:0000256" key="7">
    <source>
        <dbReference type="SAM" id="Phobius"/>
    </source>
</evidence>
<feature type="domain" description="Peptidase M48" evidence="8">
    <location>
        <begin position="133"/>
        <end position="207"/>
    </location>
</feature>
<dbReference type="RefSeq" id="WP_344244010.1">
    <property type="nucleotide sequence ID" value="NZ_BAAAHH010000027.1"/>
</dbReference>
<keyword evidence="5 6" id="KW-0482">Metalloprotease</keyword>
<evidence type="ECO:0000256" key="2">
    <source>
        <dbReference type="ARBA" id="ARBA00022723"/>
    </source>
</evidence>
<dbReference type="EMBL" id="BAAAHH010000027">
    <property type="protein sequence ID" value="GAA0962356.1"/>
    <property type="molecule type" value="Genomic_DNA"/>
</dbReference>
<evidence type="ECO:0000256" key="5">
    <source>
        <dbReference type="ARBA" id="ARBA00023049"/>
    </source>
</evidence>
<keyword evidence="7" id="KW-0472">Membrane</keyword>
<evidence type="ECO:0000259" key="8">
    <source>
        <dbReference type="Pfam" id="PF01435"/>
    </source>
</evidence>
<comment type="cofactor">
    <cofactor evidence="6">
        <name>Zn(2+)</name>
        <dbReference type="ChEBI" id="CHEBI:29105"/>
    </cofactor>
    <text evidence="6">Binds 1 zinc ion per subunit.</text>
</comment>
<evidence type="ECO:0000256" key="3">
    <source>
        <dbReference type="ARBA" id="ARBA00022801"/>
    </source>
</evidence>
<keyword evidence="1 6" id="KW-0645">Protease</keyword>
<dbReference type="InterPro" id="IPR001915">
    <property type="entry name" value="Peptidase_M48"/>
</dbReference>
<feature type="transmembrane region" description="Helical" evidence="7">
    <location>
        <begin position="269"/>
        <end position="292"/>
    </location>
</feature>
<dbReference type="Proteomes" id="UP001500665">
    <property type="component" value="Unassembled WGS sequence"/>
</dbReference>
<evidence type="ECO:0000256" key="1">
    <source>
        <dbReference type="ARBA" id="ARBA00022670"/>
    </source>
</evidence>
<sequence length="294" mass="30849">MTSWVALAAISLATLPGAELLSRARWTWRTPRVGILLWQALGLAWGLATIGALLGFALSPYDAGVLHGLFALSEDGSGLGLHHQVALLGGMALAGSLIGMLLLSGVRVVRARARHRALLSLIARRTDRGGPLVVDHPEAAAYCVPGVRSKIVISAGTLQLLNSGELDAVLAHEHAHARERHDLVLLPFTSLPRIGLVARSLDAVALLIEMTADDRALQNRPPKELAKALLRFATAPSAAAPSCALSALPEGGPVMARVQRLLNPAPGSVWTRSAALASAALLTTGPLLLWVLPH</sequence>